<keyword evidence="1" id="KW-0677">Repeat</keyword>
<evidence type="ECO:0000313" key="5">
    <source>
        <dbReference type="Proteomes" id="UP000075714"/>
    </source>
</evidence>
<evidence type="ECO:0000313" key="4">
    <source>
        <dbReference type="EMBL" id="KXZ47234.1"/>
    </source>
</evidence>
<reference evidence="5" key="1">
    <citation type="journal article" date="2016" name="Nat. Commun.">
        <title>The Gonium pectorale genome demonstrates co-option of cell cycle regulation during the evolution of multicellularity.</title>
        <authorList>
            <person name="Hanschen E.R."/>
            <person name="Marriage T.N."/>
            <person name="Ferris P.J."/>
            <person name="Hamaji T."/>
            <person name="Toyoda A."/>
            <person name="Fujiyama A."/>
            <person name="Neme R."/>
            <person name="Noguchi H."/>
            <person name="Minakuchi Y."/>
            <person name="Suzuki M."/>
            <person name="Kawai-Toyooka H."/>
            <person name="Smith D.R."/>
            <person name="Sparks H."/>
            <person name="Anderson J."/>
            <person name="Bakaric R."/>
            <person name="Luria V."/>
            <person name="Karger A."/>
            <person name="Kirschner M.W."/>
            <person name="Durand P.M."/>
            <person name="Michod R.E."/>
            <person name="Nozaki H."/>
            <person name="Olson B.J."/>
        </authorList>
    </citation>
    <scope>NUCLEOTIDE SEQUENCE [LARGE SCALE GENOMIC DNA]</scope>
    <source>
        <strain evidence="5">NIES-2863</strain>
    </source>
</reference>
<feature type="domain" description="Proteasome component Ecm29 N-terminal" evidence="3">
    <location>
        <begin position="517"/>
        <end position="545"/>
    </location>
</feature>
<proteinExistence type="predicted"/>
<dbReference type="InterPro" id="IPR016024">
    <property type="entry name" value="ARM-type_fold"/>
</dbReference>
<dbReference type="Proteomes" id="UP000075714">
    <property type="component" value="Unassembled WGS sequence"/>
</dbReference>
<feature type="compositionally biased region" description="Gly residues" evidence="2">
    <location>
        <begin position="1183"/>
        <end position="1198"/>
    </location>
</feature>
<dbReference type="STRING" id="33097.A0A150GBM0"/>
<dbReference type="OrthoDB" id="547656at2759"/>
<keyword evidence="5" id="KW-1185">Reference proteome</keyword>
<name>A0A150GBM0_GONPE</name>
<feature type="domain" description="Proteasome component Ecm29 N-terminal" evidence="3">
    <location>
        <begin position="16"/>
        <end position="158"/>
    </location>
</feature>
<feature type="region of interest" description="Disordered" evidence="2">
    <location>
        <begin position="556"/>
        <end position="581"/>
    </location>
</feature>
<feature type="compositionally biased region" description="Low complexity" evidence="2">
    <location>
        <begin position="250"/>
        <end position="268"/>
    </location>
</feature>
<evidence type="ECO:0000256" key="1">
    <source>
        <dbReference type="ARBA" id="ARBA00022737"/>
    </source>
</evidence>
<dbReference type="GO" id="GO:0005737">
    <property type="term" value="C:cytoplasm"/>
    <property type="evidence" value="ECO:0007669"/>
    <property type="project" value="TreeGrafter"/>
</dbReference>
<dbReference type="PANTHER" id="PTHR23346">
    <property type="entry name" value="TRANSLATIONAL ACTIVATOR GCN1-RELATED"/>
    <property type="match status" value="1"/>
</dbReference>
<dbReference type="InterPro" id="IPR024372">
    <property type="entry name" value="Ecm29_N"/>
</dbReference>
<dbReference type="GO" id="GO:0060090">
    <property type="term" value="F:molecular adaptor activity"/>
    <property type="evidence" value="ECO:0007669"/>
    <property type="project" value="InterPro"/>
</dbReference>
<evidence type="ECO:0000259" key="3">
    <source>
        <dbReference type="Pfam" id="PF13001"/>
    </source>
</evidence>
<dbReference type="GO" id="GO:0005634">
    <property type="term" value="C:nucleus"/>
    <property type="evidence" value="ECO:0007669"/>
    <property type="project" value="TreeGrafter"/>
</dbReference>
<feature type="domain" description="Proteasome component Ecm29 N-terminal" evidence="3">
    <location>
        <begin position="220"/>
        <end position="516"/>
    </location>
</feature>
<sequence>MASAAGASAAEEVAGLDRVLTRLALTDDDKLQPVLTRLIPAVLDQLKSPHDAVRKKVLEILAHVNKRLKGLPALQLPLAELVAMFAGEPPPGTSAAAYGMVRNFALVYTEMAAERAPGPERVAALPSLLRGLSRRPAAHAAILLRVAAAALEHVPQPPVGGYGAGGAPGAIPGLPLPAGAAAAAAAGGPSGPEAAPEAATAAAGPVVPPALAERYPYLLDPADREAFLSYGLKLLLYSPRPAPRPSTNLPQQHQAQQAQAQAQAAPAAPAKPPPGLSPADVKQLEEKGAPSGEQSSRRKLGLLHLLGGAGVGGPLLPAGAVLPHLLAAAVDPSDPVARRAEELLKRSAALDPGRPAADLESPALVGALLRLFHGGGIQDWNRGPEQPGAAAAAGGGSDPDKEPAPASPALRSRIVAVLCRSVTFANTFPGSLLTIQECVMPAGSTGGGGGSSGGVYGRLRQQGLELCGWVFKHAARSQLYVMGPVVLKGLLQTLDDTAASAASDSGVMTLRGFAYQDAVRLAAVQWACRLFPFQHVPARWVCVLAAGDARHDVREEAARGLAPPQPQPAAKQGTTAAAAAAAATGDAPTGAAAPAGRLPSLYGLLYYVRQRLPRLRNPVDPLAPLPLPPKSYLALIGLLRACRHSGSGALAPASAPASGTAAAAGGAGAEAMEVDTEVGAGAGAVLKADDDEYDDEAISDLGADSDPDLRRRDGGSLLAAYANALEAGLCRVEELLSSLAAYLRPLYGAKRVAQEGGPGGGGGSVKSEEAEGVMLAAGLLLARTAGRLPAGSAAAAAAAAATAGSLAGVLCGSADVAAAAAASSGSAEEAGGAESSASTSTSTTAPVSSIATPYIRATAALALSYACAAGPHAALLLPAPAPITASAAAAAGPAGGAAKMDVETPGSASRHILDLAVDRILDLLSDKDPKVASRAAAAAGFLAGGWGGAWEWPSPAPSLAEVQAGEAAAAAAVTATASSAGGRLLSGLLATANNKSEDVQFAVGEALAWAFGGLPLSAAAALGSNFSGLAEHVAAAERERERDALTAPAGAGAVPAEDAVADTTAAASGSDLAALRSRLLGRLLDELVVSPRAEVRCAGAVWLVSLLRFCGSAAELRGPALPRIQEALSGLLGDPNELTQVREQLVANLVAELQGSGAGGGGARPVKLTADTQVFEEGALGSAPGGGAGGSGGAGTAAGGSGGGGGLSTYKELCSLATDLGQPDLIYKFMDLAHHAAALNSKRGAAFGFAGIAQLAGRGGPAGGGLLAKHLAALVPKLYRYTHDPNPRVAEAMTAIWRALVDDPRSTLDA</sequence>
<dbReference type="PANTHER" id="PTHR23346:SF19">
    <property type="entry name" value="PROTEASOME ADAPTER AND SCAFFOLD PROTEIN ECM29"/>
    <property type="match status" value="1"/>
</dbReference>
<evidence type="ECO:0000256" key="2">
    <source>
        <dbReference type="SAM" id="MobiDB-lite"/>
    </source>
</evidence>
<accession>A0A150GBM0</accession>
<dbReference type="EMBL" id="LSYV01000038">
    <property type="protein sequence ID" value="KXZ47234.1"/>
    <property type="molecule type" value="Genomic_DNA"/>
</dbReference>
<dbReference type="Gene3D" id="1.25.10.10">
    <property type="entry name" value="Leucine-rich Repeat Variant"/>
    <property type="match status" value="1"/>
</dbReference>
<organism evidence="4 5">
    <name type="scientific">Gonium pectorale</name>
    <name type="common">Green alga</name>
    <dbReference type="NCBI Taxonomy" id="33097"/>
    <lineage>
        <taxon>Eukaryota</taxon>
        <taxon>Viridiplantae</taxon>
        <taxon>Chlorophyta</taxon>
        <taxon>core chlorophytes</taxon>
        <taxon>Chlorophyceae</taxon>
        <taxon>CS clade</taxon>
        <taxon>Chlamydomonadales</taxon>
        <taxon>Volvocaceae</taxon>
        <taxon>Gonium</taxon>
    </lineage>
</organism>
<feature type="region of interest" description="Disordered" evidence="2">
    <location>
        <begin position="181"/>
        <end position="200"/>
    </location>
</feature>
<dbReference type="InterPro" id="IPR011989">
    <property type="entry name" value="ARM-like"/>
</dbReference>
<dbReference type="SUPFAM" id="SSF48371">
    <property type="entry name" value="ARM repeat"/>
    <property type="match status" value="2"/>
</dbReference>
<dbReference type="GO" id="GO:0036503">
    <property type="term" value="P:ERAD pathway"/>
    <property type="evidence" value="ECO:0007669"/>
    <property type="project" value="TreeGrafter"/>
</dbReference>
<feature type="compositionally biased region" description="Low complexity" evidence="2">
    <location>
        <begin position="568"/>
        <end position="581"/>
    </location>
</feature>
<feature type="region of interest" description="Disordered" evidence="2">
    <location>
        <begin position="1179"/>
        <end position="1198"/>
    </location>
</feature>
<gene>
    <name evidence="4" type="ORF">GPECTOR_37g240</name>
</gene>
<comment type="caution">
    <text evidence="4">The sequence shown here is derived from an EMBL/GenBank/DDBJ whole genome shotgun (WGS) entry which is preliminary data.</text>
</comment>
<dbReference type="Pfam" id="PF13001">
    <property type="entry name" value="ECM29_N"/>
    <property type="match status" value="3"/>
</dbReference>
<feature type="region of interest" description="Disordered" evidence="2">
    <location>
        <begin position="379"/>
        <end position="407"/>
    </location>
</feature>
<dbReference type="GO" id="GO:0043248">
    <property type="term" value="P:proteasome assembly"/>
    <property type="evidence" value="ECO:0007669"/>
    <property type="project" value="InterPro"/>
</dbReference>
<feature type="region of interest" description="Disordered" evidence="2">
    <location>
        <begin position="241"/>
        <end position="296"/>
    </location>
</feature>
<protein>
    <recommendedName>
        <fullName evidence="3">Proteasome component Ecm29 N-terminal domain-containing protein</fullName>
    </recommendedName>
</protein>